<accession>A0A1L8D7E7</accession>
<dbReference type="GO" id="GO:0070876">
    <property type="term" value="C:SOSS complex"/>
    <property type="evidence" value="ECO:0007669"/>
    <property type="project" value="InterPro"/>
</dbReference>
<dbReference type="InterPro" id="IPR031821">
    <property type="entry name" value="SOSSC"/>
</dbReference>
<dbReference type="Pfam" id="PF15925">
    <property type="entry name" value="SOSSC"/>
    <property type="match status" value="1"/>
</dbReference>
<dbReference type="PANTHER" id="PTHR31526">
    <property type="entry name" value="SOSS COMPLEX SUBUNIT C"/>
    <property type="match status" value="1"/>
</dbReference>
<reference evidence="2" key="1">
    <citation type="submission" date="2016-12" db="EMBL/GenBank/DDBJ databases">
        <title>An insight into the sialome and mialome of the sand fly, Nyssomyia neivai.</title>
        <authorList>
            <person name="Sebastian V."/>
            <person name="Goulart T.M."/>
            <person name="Oliveira W."/>
            <person name="Calvo E."/>
            <person name="Oliveira L.F."/>
            <person name="Pinto M.C."/>
            <person name="Rosselino A.M."/>
            <person name="Ribeiro J.M."/>
        </authorList>
    </citation>
    <scope>NUCLEOTIDE SEQUENCE</scope>
</reference>
<proteinExistence type="inferred from homology"/>
<organism evidence="2">
    <name type="scientific">Nyssomyia neivai</name>
    <dbReference type="NCBI Taxonomy" id="330878"/>
    <lineage>
        <taxon>Eukaryota</taxon>
        <taxon>Metazoa</taxon>
        <taxon>Ecdysozoa</taxon>
        <taxon>Arthropoda</taxon>
        <taxon>Hexapoda</taxon>
        <taxon>Insecta</taxon>
        <taxon>Pterygota</taxon>
        <taxon>Neoptera</taxon>
        <taxon>Endopterygota</taxon>
        <taxon>Diptera</taxon>
        <taxon>Nematocera</taxon>
        <taxon>Psychodoidea</taxon>
        <taxon>Psychodidae</taxon>
        <taxon>Nyssomyia</taxon>
    </lineage>
</organism>
<dbReference type="AlphaFoldDB" id="A0A1L8D7E7"/>
<evidence type="ECO:0008006" key="3">
    <source>
        <dbReference type="Google" id="ProtNLM"/>
    </source>
</evidence>
<name>A0A1L8D7E7_9DIPT</name>
<comment type="similarity">
    <text evidence="1">Belongs to the SOSS-C family.</text>
</comment>
<dbReference type="EMBL" id="GFDF01011702">
    <property type="protein sequence ID" value="JAV02382.1"/>
    <property type="molecule type" value="Transcribed_RNA"/>
</dbReference>
<sequence length="109" mass="11873">MAFPSLNAQQELNNRKILEDLQIKKQLLQKGVSPVATTIPSVPANNPSLGLPQYMQLSQPPSDVILNAPARAAWNQAHTQSFGFFVPQDSAFGNSIIPVLPRFDAPPPK</sequence>
<evidence type="ECO:0000313" key="2">
    <source>
        <dbReference type="EMBL" id="JAV02382.1"/>
    </source>
</evidence>
<dbReference type="GO" id="GO:0006281">
    <property type="term" value="P:DNA repair"/>
    <property type="evidence" value="ECO:0007669"/>
    <property type="project" value="InterPro"/>
</dbReference>
<dbReference type="PANTHER" id="PTHR31526:SF2">
    <property type="entry name" value="SOSS COMPLEX SUBUNIT C"/>
    <property type="match status" value="1"/>
</dbReference>
<dbReference type="GO" id="GO:0005654">
    <property type="term" value="C:nucleoplasm"/>
    <property type="evidence" value="ECO:0007669"/>
    <property type="project" value="TreeGrafter"/>
</dbReference>
<evidence type="ECO:0000256" key="1">
    <source>
        <dbReference type="ARBA" id="ARBA00007829"/>
    </source>
</evidence>
<protein>
    <recommendedName>
        <fullName evidence="3">SOSS complex subunit C homolog</fullName>
    </recommendedName>
</protein>